<feature type="transmembrane region" description="Helical" evidence="1">
    <location>
        <begin position="108"/>
        <end position="131"/>
    </location>
</feature>
<feature type="transmembrane region" description="Helical" evidence="1">
    <location>
        <begin position="301"/>
        <end position="326"/>
    </location>
</feature>
<evidence type="ECO:0000313" key="2">
    <source>
        <dbReference type="EMBL" id="MBL6077023.1"/>
    </source>
</evidence>
<dbReference type="EMBL" id="JAETWB010000001">
    <property type="protein sequence ID" value="MBL6077023.1"/>
    <property type="molecule type" value="Genomic_DNA"/>
</dbReference>
<name>A0ABS1TX53_9PROT</name>
<sequence>MEGWPVWDKPPAYGLALHAFHWRLSLWGPLLAQGLLLSWLLARVQRALLGREEHLLLCAGLAAGSAAPWFGALLMSDLLAPVLVLAMALLGFVAMGRGERIAVQALAAFAMVAHPSHLPLGLALLGVVLMLRGKAGRCLLPAGLAAGLLVAGNWAMHGRPALSPHGAVFPLARLVADGPAARTIAARCPEAGWVLCRWAGRLPGDSDEFLWSGVGPVWTAPGGPIGLAPEAAVILAETLRREPLGVLRAALANGWRQLLRNRVGDVLGPENLAGSVGKELALGFPEAERERFAAGMQARGLLPMMAAPFLALHPLVLLLGAAGTLLGGWRAWRAEDRAMLGLVACVLIGIAANALVTGALSGPHDRYGARMAWLLPLAALLALRPMPKHERGAGGRLGA</sequence>
<gene>
    <name evidence="2" type="ORF">JMJ56_03330</name>
</gene>
<keyword evidence="1" id="KW-0812">Transmembrane</keyword>
<accession>A0ABS1TX53</accession>
<dbReference type="Proteomes" id="UP000660885">
    <property type="component" value="Unassembled WGS sequence"/>
</dbReference>
<evidence type="ECO:0000313" key="3">
    <source>
        <dbReference type="Proteomes" id="UP000660885"/>
    </source>
</evidence>
<feature type="transmembrane region" description="Helical" evidence="1">
    <location>
        <begin position="78"/>
        <end position="96"/>
    </location>
</feature>
<feature type="transmembrane region" description="Helical" evidence="1">
    <location>
        <begin position="20"/>
        <end position="42"/>
    </location>
</feature>
<feature type="transmembrane region" description="Helical" evidence="1">
    <location>
        <begin position="54"/>
        <end position="72"/>
    </location>
</feature>
<proteinExistence type="predicted"/>
<reference evidence="2 3" key="1">
    <citation type="submission" date="2021-01" db="EMBL/GenBank/DDBJ databases">
        <title>Belnapia mucosa sp. nov. and Belnapia arida sp. nov., isolated from the Tabernas Desert (Almeria, Spain).</title>
        <authorList>
            <person name="Molina-Menor E."/>
            <person name="Vidal-Verdu A."/>
            <person name="Calonge A."/>
            <person name="Satari L."/>
            <person name="Pereto J."/>
            <person name="Porcar M."/>
        </authorList>
    </citation>
    <scope>NUCLEOTIDE SEQUENCE [LARGE SCALE GENOMIC DNA]</scope>
    <source>
        <strain evidence="2 3">T18</strain>
    </source>
</reference>
<evidence type="ECO:0008006" key="4">
    <source>
        <dbReference type="Google" id="ProtNLM"/>
    </source>
</evidence>
<comment type="caution">
    <text evidence="2">The sequence shown here is derived from an EMBL/GenBank/DDBJ whole genome shotgun (WGS) entry which is preliminary data.</text>
</comment>
<keyword evidence="1" id="KW-1133">Transmembrane helix</keyword>
<keyword evidence="1" id="KW-0472">Membrane</keyword>
<evidence type="ECO:0000256" key="1">
    <source>
        <dbReference type="SAM" id="Phobius"/>
    </source>
</evidence>
<organism evidence="2 3">
    <name type="scientific">Belnapia arida</name>
    <dbReference type="NCBI Taxonomy" id="2804533"/>
    <lineage>
        <taxon>Bacteria</taxon>
        <taxon>Pseudomonadati</taxon>
        <taxon>Pseudomonadota</taxon>
        <taxon>Alphaproteobacteria</taxon>
        <taxon>Acetobacterales</taxon>
        <taxon>Roseomonadaceae</taxon>
        <taxon>Belnapia</taxon>
    </lineage>
</organism>
<protein>
    <recommendedName>
        <fullName evidence="4">Glycosyltransferase RgtA/B/C/D-like domain-containing protein</fullName>
    </recommendedName>
</protein>
<feature type="transmembrane region" description="Helical" evidence="1">
    <location>
        <begin position="338"/>
        <end position="361"/>
    </location>
</feature>
<keyword evidence="3" id="KW-1185">Reference proteome</keyword>